<proteinExistence type="predicted"/>
<keyword evidence="1" id="KW-0472">Membrane</keyword>
<feature type="transmembrane region" description="Helical" evidence="1">
    <location>
        <begin position="334"/>
        <end position="356"/>
    </location>
</feature>
<feature type="non-terminal residue" evidence="2">
    <location>
        <position position="1"/>
    </location>
</feature>
<keyword evidence="1" id="KW-0812">Transmembrane</keyword>
<feature type="transmembrane region" description="Helical" evidence="1">
    <location>
        <begin position="196"/>
        <end position="223"/>
    </location>
</feature>
<comment type="caution">
    <text evidence="2">The sequence shown here is derived from an EMBL/GenBank/DDBJ whole genome shotgun (WGS) entry which is preliminary data.</text>
</comment>
<name>A0A8J4STG0_9TREM</name>
<dbReference type="EMBL" id="LUCH01000575">
    <property type="protein sequence ID" value="KAF5404805.1"/>
    <property type="molecule type" value="Genomic_DNA"/>
</dbReference>
<evidence type="ECO:0000313" key="2">
    <source>
        <dbReference type="EMBL" id="KAF5404805.1"/>
    </source>
</evidence>
<evidence type="ECO:0000256" key="1">
    <source>
        <dbReference type="SAM" id="Phobius"/>
    </source>
</evidence>
<evidence type="ECO:0000313" key="3">
    <source>
        <dbReference type="Proteomes" id="UP000748531"/>
    </source>
</evidence>
<sequence>QNSVYLFCPGNKSIIRQVFCERSAQNCVLLNRNRDATSQQTVLRPAVHIRLIPVSSGNAGQHYELLVTGQVTGTPAYLNVQVFRRIDSKCLLHHDYLVLDSTAVQLTLNNRETVERFVIRYTWNLQQLTSENSGSYLYVNHPLLLVRLRDCQTSRAFSVFPEYNLQPAYKAPLFLDRLKPTVNRLNLTTKMDHQRWVIYLPLLITSSVIATFYLLFLVVYGLVRSCLLTNRKYLINLSSQTQDVTHPPISRQILLIPQPFASFERECLYTGRTICTENELPFTQPVYYHPILSPRGDQDRSVRHSTNTQTWSLKASSYRIPHTTSRRILLFSNLAFRVFYTFLFTFSVAVSLIFSLQPSPKPNASHILLQRLPVIAYSQTNAPHGWPTGLAANQLRASKAQSKSERFVGPTVRLRSEAQWLETFTDQELRRQLDYVDRMKVACHHAVGVEISDAVREMRQLVHERLNSWRGIKFVEDRVRSGEQRECVLSASLELTRYHFAAQRELLAHFQSQMEKQLDFRFTETYRAVYELLERSYQSGWLRYVQRMLNDSYRTESHLDSIEQRYFNEFTQTHSNTQFDVTRLRGGLQGRYASAEQTSGLEHTHVTLMTFMGFHQAESVHFLPIQLLQELKRIFLANQYRPLLSVPEETTQEHAVNEMLLAYESSPILSKYLSGSTVERVFFSNGDSEADEQLIFLNSKLAQNTGGSTAKRDINLVSFNGQNQEANQKRYQLQPVTLSLTELRLILLLIDCFIIVYRFYHTYLTLRDIWFGQRMYVDAACVVAASSDVVSKCKTFPTKKTEAMLQAADSPNNRMKSRKLKVLRRLPQGCSEMNNSLTKAELLKDVVAEPSRYACSHQNIDSPGGYMCASETSAEEKNLASDQLSNRPERIHSPHHECCTTISPCADSVQSGCVRPQATISALSPPVHLPRDFPLNYDGLLLPPPSSFGSEQSVSCLLGIRATCCRHSHYISAVVGLAVILALFGLLLNQEQRVLTQATDSKRPIQTNPHTRVVTQLSRGVVHPLEFARRYYDNVIGKQAKRLNTEWLLWTQSKEIAMRRRLLSYTSRFRHDFNFFDRQVRTEASLMVKAMQEFLRSTPTSVTGENPDSWNNSFSSGSQALPPKLNSEMLFRQQICHFLPVVPVQLSTSFQTMTDSARNVHSNLEYRKTSVHNLLWTALISRAMDSDWNSLQQARYLTITALLVAVTMIGCVGLVNICGWMFRMRFLNPFDTLTKTVQPDEVCVNKSLNHSKIINTDNVVLIAPQPPPIIPLPSRQESPKANHCDSHDTVNANLHESHVHQMSCGTTHAYGATEMGIPLTTLYVNSGLVLSPSTIRSLPIHPAHHTVPVLIAHQPNSSSIMLNSTTQIT</sequence>
<organism evidence="2 3">
    <name type="scientific">Paragonimus heterotremus</name>
    <dbReference type="NCBI Taxonomy" id="100268"/>
    <lineage>
        <taxon>Eukaryota</taxon>
        <taxon>Metazoa</taxon>
        <taxon>Spiralia</taxon>
        <taxon>Lophotrochozoa</taxon>
        <taxon>Platyhelminthes</taxon>
        <taxon>Trematoda</taxon>
        <taxon>Digenea</taxon>
        <taxon>Plagiorchiida</taxon>
        <taxon>Troglotremata</taxon>
        <taxon>Troglotrematidae</taxon>
        <taxon>Paragonimus</taxon>
    </lineage>
</organism>
<protein>
    <submittedName>
        <fullName evidence="2">Uncharacterized protein</fullName>
    </submittedName>
</protein>
<feature type="transmembrane region" description="Helical" evidence="1">
    <location>
        <begin position="970"/>
        <end position="988"/>
    </location>
</feature>
<dbReference type="OrthoDB" id="6246846at2759"/>
<accession>A0A8J4STG0</accession>
<feature type="transmembrane region" description="Helical" evidence="1">
    <location>
        <begin position="1196"/>
        <end position="1222"/>
    </location>
</feature>
<gene>
    <name evidence="2" type="ORF">PHET_01851</name>
</gene>
<reference evidence="2" key="1">
    <citation type="submission" date="2019-05" db="EMBL/GenBank/DDBJ databases">
        <title>Annotation for the trematode Paragonimus heterotremus.</title>
        <authorList>
            <person name="Choi Y.-J."/>
        </authorList>
    </citation>
    <scope>NUCLEOTIDE SEQUENCE</scope>
    <source>
        <strain evidence="2">LC</strain>
    </source>
</reference>
<keyword evidence="3" id="KW-1185">Reference proteome</keyword>
<dbReference type="Proteomes" id="UP000748531">
    <property type="component" value="Unassembled WGS sequence"/>
</dbReference>
<keyword evidence="1" id="KW-1133">Transmembrane helix</keyword>